<dbReference type="PANTHER" id="PTHR12320:SF81">
    <property type="entry name" value="PROTEIN PHOSPHATASE 2C 23-RELATED"/>
    <property type="match status" value="1"/>
</dbReference>
<dbReference type="VEuPathDB" id="CryptoDB:Vbra_11957"/>
<organism evidence="3 4">
    <name type="scientific">Vitrella brassicaformis (strain CCMP3155)</name>
    <dbReference type="NCBI Taxonomy" id="1169540"/>
    <lineage>
        <taxon>Eukaryota</taxon>
        <taxon>Sar</taxon>
        <taxon>Alveolata</taxon>
        <taxon>Colpodellida</taxon>
        <taxon>Vitrellaceae</taxon>
        <taxon>Vitrella</taxon>
    </lineage>
</organism>
<evidence type="ECO:0000313" key="3">
    <source>
        <dbReference type="EMBL" id="CEL95527.1"/>
    </source>
</evidence>
<evidence type="ECO:0000313" key="4">
    <source>
        <dbReference type="Proteomes" id="UP000041254"/>
    </source>
</evidence>
<keyword evidence="1" id="KW-0460">Magnesium</keyword>
<evidence type="ECO:0000256" key="2">
    <source>
        <dbReference type="SAM" id="MobiDB-lite"/>
    </source>
</evidence>
<keyword evidence="1" id="KW-0904">Protein phosphatase</keyword>
<comment type="catalytic activity">
    <reaction evidence="1">
        <text>O-phospho-L-threonyl-[protein] + H2O = L-threonyl-[protein] + phosphate</text>
        <dbReference type="Rhea" id="RHEA:47004"/>
        <dbReference type="Rhea" id="RHEA-COMP:11060"/>
        <dbReference type="Rhea" id="RHEA-COMP:11605"/>
        <dbReference type="ChEBI" id="CHEBI:15377"/>
        <dbReference type="ChEBI" id="CHEBI:30013"/>
        <dbReference type="ChEBI" id="CHEBI:43474"/>
        <dbReference type="ChEBI" id="CHEBI:61977"/>
        <dbReference type="EC" id="3.1.3.16"/>
    </reaction>
</comment>
<keyword evidence="1" id="KW-0479">Metal-binding</keyword>
<comment type="catalytic activity">
    <reaction evidence="1">
        <text>O-phospho-L-seryl-[protein] + H2O = L-seryl-[protein] + phosphate</text>
        <dbReference type="Rhea" id="RHEA:20629"/>
        <dbReference type="Rhea" id="RHEA-COMP:9863"/>
        <dbReference type="Rhea" id="RHEA-COMP:11604"/>
        <dbReference type="ChEBI" id="CHEBI:15377"/>
        <dbReference type="ChEBI" id="CHEBI:29999"/>
        <dbReference type="ChEBI" id="CHEBI:43474"/>
        <dbReference type="ChEBI" id="CHEBI:83421"/>
        <dbReference type="EC" id="3.1.3.16"/>
    </reaction>
</comment>
<dbReference type="PANTHER" id="PTHR12320">
    <property type="entry name" value="PROTEIN PHOSPHATASE 2C"/>
    <property type="match status" value="1"/>
</dbReference>
<comment type="cofactor">
    <cofactor evidence="1">
        <name>Mg(2+)</name>
        <dbReference type="ChEBI" id="CHEBI:18420"/>
    </cofactor>
</comment>
<name>A0A0G4EH11_VITBC</name>
<dbReference type="Proteomes" id="UP000041254">
    <property type="component" value="Unassembled WGS sequence"/>
</dbReference>
<dbReference type="Gene3D" id="3.60.40.10">
    <property type="entry name" value="PPM-type phosphatase domain"/>
    <property type="match status" value="1"/>
</dbReference>
<dbReference type="InterPro" id="IPR039123">
    <property type="entry name" value="PPTC7"/>
</dbReference>
<accession>A0A0G4EH11</accession>
<feature type="compositionally biased region" description="Polar residues" evidence="2">
    <location>
        <begin position="266"/>
        <end position="286"/>
    </location>
</feature>
<dbReference type="OrthoDB" id="60843at2759"/>
<feature type="region of interest" description="Disordered" evidence="2">
    <location>
        <begin position="266"/>
        <end position="317"/>
    </location>
</feature>
<proteinExistence type="inferred from homology"/>
<dbReference type="STRING" id="1169540.A0A0G4EH11"/>
<reference evidence="3 4" key="1">
    <citation type="submission" date="2014-11" db="EMBL/GenBank/DDBJ databases">
        <authorList>
            <person name="Zhu J."/>
            <person name="Qi W."/>
            <person name="Song R."/>
        </authorList>
    </citation>
    <scope>NUCLEOTIDE SEQUENCE [LARGE SCALE GENOMIC DNA]</scope>
</reference>
<sequence>MPQDEKRTSDKEAAHFVNAGGGAIGTMDGVGGFIKYGISAQRMANCIATIGDMMTCQQPLTPATNYGGARNRAEAIALDAWEWAADDGPPGSTTLAIVALSLNWVPLVNKWAPYADTALFGDSGTGPNCPNQLQKWPPDEYGNFPLHPHPAELEKSRGLQVASVPVQPNDLILTYSDGLSDNLFEKEIVKPVNIKVLASELPFPAPPRLANGIARSIVDAAFRRSKTDETTPFELQHAGAWKGGKEDDITCTAAFVCMMSMQDTLTKGERQTPSTPSHIPTRSDNNAAAAQQQDKQRGAGWAKKSMGLTRAVRDRMT</sequence>
<dbReference type="InParanoid" id="A0A0G4EH11"/>
<keyword evidence="1" id="KW-0464">Manganese</keyword>
<comment type="similarity">
    <text evidence="1">Belongs to the PP2C family.</text>
</comment>
<dbReference type="AlphaFoldDB" id="A0A0G4EH11"/>
<comment type="cofactor">
    <cofactor evidence="1">
        <name>Mn(2+)</name>
        <dbReference type="ChEBI" id="CHEBI:29035"/>
    </cofactor>
</comment>
<evidence type="ECO:0000256" key="1">
    <source>
        <dbReference type="RuleBase" id="RU366020"/>
    </source>
</evidence>
<dbReference type="GO" id="GO:0004722">
    <property type="term" value="F:protein serine/threonine phosphatase activity"/>
    <property type="evidence" value="ECO:0007669"/>
    <property type="project" value="UniProtKB-EC"/>
</dbReference>
<keyword evidence="1" id="KW-0378">Hydrolase</keyword>
<dbReference type="EMBL" id="CDMY01000228">
    <property type="protein sequence ID" value="CEL95527.1"/>
    <property type="molecule type" value="Genomic_DNA"/>
</dbReference>
<keyword evidence="4" id="KW-1185">Reference proteome</keyword>
<dbReference type="GO" id="GO:0046872">
    <property type="term" value="F:metal ion binding"/>
    <property type="evidence" value="ECO:0007669"/>
    <property type="project" value="UniProtKB-UniRule"/>
</dbReference>
<dbReference type="PhylomeDB" id="A0A0G4EH11"/>
<dbReference type="EC" id="3.1.3.16" evidence="1"/>
<gene>
    <name evidence="3" type="ORF">Vbra_11957</name>
</gene>
<dbReference type="SUPFAM" id="SSF81606">
    <property type="entry name" value="PP2C-like"/>
    <property type="match status" value="1"/>
</dbReference>
<dbReference type="InterPro" id="IPR036457">
    <property type="entry name" value="PPM-type-like_dom_sf"/>
</dbReference>
<protein>
    <recommendedName>
        <fullName evidence="1">Protein phosphatase</fullName>
        <ecNumber evidence="1">3.1.3.16</ecNumber>
    </recommendedName>
</protein>